<dbReference type="Proteomes" id="UP001527866">
    <property type="component" value="Unassembled WGS sequence"/>
</dbReference>
<feature type="domain" description="Rhodanese" evidence="2">
    <location>
        <begin position="3"/>
        <end position="60"/>
    </location>
</feature>
<dbReference type="RefSeq" id="WP_270689106.1">
    <property type="nucleotide sequence ID" value="NZ_JAQFWQ010000095.1"/>
</dbReference>
<dbReference type="InterPro" id="IPR036188">
    <property type="entry name" value="FAD/NAD-bd_sf"/>
</dbReference>
<dbReference type="InterPro" id="IPR001763">
    <property type="entry name" value="Rhodanese-like_dom"/>
</dbReference>
<accession>A0ABT4UAD2</accession>
<dbReference type="PANTHER" id="PTHR13847:SF287">
    <property type="entry name" value="FAD-DEPENDENT OXIDOREDUCTASE DOMAIN-CONTAINING PROTEIN 1"/>
    <property type="match status" value="1"/>
</dbReference>
<proteinExistence type="predicted"/>
<evidence type="ECO:0000256" key="1">
    <source>
        <dbReference type="ARBA" id="ARBA00023002"/>
    </source>
</evidence>
<dbReference type="Pfam" id="PF01266">
    <property type="entry name" value="DAO"/>
    <property type="match status" value="1"/>
</dbReference>
<dbReference type="PROSITE" id="PS50206">
    <property type="entry name" value="RHODANESE_3"/>
    <property type="match status" value="1"/>
</dbReference>
<sequence>MQAEAAGRTGLPESAEVVVVGGGIMGAAIAHHLAEAGVTNVVVLERGRVASGSSGKPIGGLRAQFSDPVNIALGARSLEAYARLGEATGADIAMERVGYLFLLRDPGHIPSFERNVAVQNELGVPSRMVSAAEAERLCPYVRGEGVLGAAFSPDDGHARPAEAAWGFLNTAARRGVRLFEDTAVVDITTTATGDIRQVVTDRGAVRTDTVIVAAGAWSKAVGAMAGAELPVEPLRRQIAITRPLSPRPPRVPFTIDFATSMYFHNHDDGLMLGMSDPDQEYGFHTDYSDEWLAGFEDAARACAPGLVGLPIERGWAGLYEMTPDCNALIGESRSVGRLLYATGFSGHGFLQAPAVGEVVRALYLGQEPFVDVAAMSADRFDDSPLRREFNVV</sequence>
<name>A0ABT4UAD2_9ACTN</name>
<evidence type="ECO:0000313" key="3">
    <source>
        <dbReference type="EMBL" id="MDA2813898.1"/>
    </source>
</evidence>
<comment type="caution">
    <text evidence="3">The sequence shown here is derived from an EMBL/GenBank/DDBJ whole genome shotgun (WGS) entry which is preliminary data.</text>
</comment>
<reference evidence="3 4" key="1">
    <citation type="submission" date="2023-01" db="EMBL/GenBank/DDBJ databases">
        <title>Draft genome sequence of Nocardiopsis sp. RSe5-2 isolated from halophytes.</title>
        <authorList>
            <person name="Duangmal K."/>
            <person name="Chantavorakit T."/>
        </authorList>
    </citation>
    <scope>NUCLEOTIDE SEQUENCE [LARGE SCALE GENOMIC DNA]</scope>
    <source>
        <strain evidence="3 4">RSe5-2</strain>
    </source>
</reference>
<keyword evidence="1" id="KW-0560">Oxidoreductase</keyword>
<evidence type="ECO:0000259" key="2">
    <source>
        <dbReference type="PROSITE" id="PS50206"/>
    </source>
</evidence>
<dbReference type="InterPro" id="IPR006076">
    <property type="entry name" value="FAD-dep_OxRdtase"/>
</dbReference>
<dbReference type="Gene3D" id="3.50.50.60">
    <property type="entry name" value="FAD/NAD(P)-binding domain"/>
    <property type="match status" value="1"/>
</dbReference>
<protein>
    <submittedName>
        <fullName evidence="3">FAD-binding oxidoreductase</fullName>
    </submittedName>
</protein>
<dbReference type="Gene3D" id="3.30.9.10">
    <property type="entry name" value="D-Amino Acid Oxidase, subunit A, domain 2"/>
    <property type="match status" value="1"/>
</dbReference>
<dbReference type="PANTHER" id="PTHR13847">
    <property type="entry name" value="SARCOSINE DEHYDROGENASE-RELATED"/>
    <property type="match status" value="1"/>
</dbReference>
<organism evidence="3 4">
    <name type="scientific">Nocardiopsis endophytica</name>
    <dbReference type="NCBI Taxonomy" id="3018445"/>
    <lineage>
        <taxon>Bacteria</taxon>
        <taxon>Bacillati</taxon>
        <taxon>Actinomycetota</taxon>
        <taxon>Actinomycetes</taxon>
        <taxon>Streptosporangiales</taxon>
        <taxon>Nocardiopsidaceae</taxon>
        <taxon>Nocardiopsis</taxon>
    </lineage>
</organism>
<dbReference type="EMBL" id="JAQFWQ010000095">
    <property type="protein sequence ID" value="MDA2813898.1"/>
    <property type="molecule type" value="Genomic_DNA"/>
</dbReference>
<dbReference type="SUPFAM" id="SSF51905">
    <property type="entry name" value="FAD/NAD(P)-binding domain"/>
    <property type="match status" value="1"/>
</dbReference>
<evidence type="ECO:0000313" key="4">
    <source>
        <dbReference type="Proteomes" id="UP001527866"/>
    </source>
</evidence>
<gene>
    <name evidence="3" type="ORF">O4J56_24855</name>
</gene>
<keyword evidence="4" id="KW-1185">Reference proteome</keyword>